<evidence type="ECO:0008006" key="3">
    <source>
        <dbReference type="Google" id="ProtNLM"/>
    </source>
</evidence>
<organism evidence="1 2">
    <name type="scientific">Streptomyces calidiresistens</name>
    <dbReference type="NCBI Taxonomy" id="1485586"/>
    <lineage>
        <taxon>Bacteria</taxon>
        <taxon>Bacillati</taxon>
        <taxon>Actinomycetota</taxon>
        <taxon>Actinomycetes</taxon>
        <taxon>Kitasatosporales</taxon>
        <taxon>Streptomycetaceae</taxon>
        <taxon>Streptomyces</taxon>
    </lineage>
</organism>
<evidence type="ECO:0000313" key="2">
    <source>
        <dbReference type="Proteomes" id="UP000530234"/>
    </source>
</evidence>
<protein>
    <recommendedName>
        <fullName evidence="3">Uridine kinase</fullName>
    </recommendedName>
</protein>
<sequence>MVLLTGPSGAGKSRLAAESGLPVLRLDDFYRDHDDPALPRLPDGAVDWDHPGSWDAGAAAAALRDLCVRGRTRVPVYDIGLSARTGEREFALDGAGCVIAEGIFAAELVAACAREGLLAEALCLRNRPSTTFRRRLLRDVRQSRKPLPFLLRRGWALWRAEAGIVRDQERLGARPCGRDEALRRILRAAAGAAGTPGTAPGS</sequence>
<accession>A0A7W3T6C9</accession>
<dbReference type="Proteomes" id="UP000530234">
    <property type="component" value="Unassembled WGS sequence"/>
</dbReference>
<dbReference type="AlphaFoldDB" id="A0A7W3T6C9"/>
<dbReference type="RefSeq" id="WP_182666321.1">
    <property type="nucleotide sequence ID" value="NZ_VKHS01000620.1"/>
</dbReference>
<comment type="caution">
    <text evidence="1">The sequence shown here is derived from an EMBL/GenBank/DDBJ whole genome shotgun (WGS) entry which is preliminary data.</text>
</comment>
<dbReference type="Gene3D" id="3.40.50.300">
    <property type="entry name" value="P-loop containing nucleotide triphosphate hydrolases"/>
    <property type="match status" value="1"/>
</dbReference>
<name>A0A7W3T6C9_9ACTN</name>
<gene>
    <name evidence="1" type="ORF">FOE67_20250</name>
</gene>
<dbReference type="EMBL" id="VKHS01000620">
    <property type="protein sequence ID" value="MBB0231765.1"/>
    <property type="molecule type" value="Genomic_DNA"/>
</dbReference>
<proteinExistence type="predicted"/>
<keyword evidence="2" id="KW-1185">Reference proteome</keyword>
<dbReference type="SUPFAM" id="SSF52540">
    <property type="entry name" value="P-loop containing nucleoside triphosphate hydrolases"/>
    <property type="match status" value="1"/>
</dbReference>
<evidence type="ECO:0000313" key="1">
    <source>
        <dbReference type="EMBL" id="MBB0231765.1"/>
    </source>
</evidence>
<dbReference type="InterPro" id="IPR027417">
    <property type="entry name" value="P-loop_NTPase"/>
</dbReference>
<reference evidence="2" key="1">
    <citation type="submission" date="2019-10" db="EMBL/GenBank/DDBJ databases">
        <title>Streptomyces sp. nov., a novel actinobacterium isolated from alkaline environment.</title>
        <authorList>
            <person name="Golinska P."/>
        </authorList>
    </citation>
    <scope>NUCLEOTIDE SEQUENCE [LARGE SCALE GENOMIC DNA]</scope>
    <source>
        <strain evidence="2">DSM 42108</strain>
    </source>
</reference>